<name>A0A448XPR1_9PLAT</name>
<dbReference type="EMBL" id="CAAALY010271171">
    <property type="protein sequence ID" value="VEL41813.1"/>
    <property type="molecule type" value="Genomic_DNA"/>
</dbReference>
<proteinExistence type="predicted"/>
<evidence type="ECO:0000313" key="2">
    <source>
        <dbReference type="Proteomes" id="UP000784294"/>
    </source>
</evidence>
<keyword evidence="2" id="KW-1185">Reference proteome</keyword>
<dbReference type="Proteomes" id="UP000784294">
    <property type="component" value="Unassembled WGS sequence"/>
</dbReference>
<comment type="caution">
    <text evidence="1">The sequence shown here is derived from an EMBL/GenBank/DDBJ whole genome shotgun (WGS) entry which is preliminary data.</text>
</comment>
<organism evidence="1 2">
    <name type="scientific">Protopolystoma xenopodis</name>
    <dbReference type="NCBI Taxonomy" id="117903"/>
    <lineage>
        <taxon>Eukaryota</taxon>
        <taxon>Metazoa</taxon>
        <taxon>Spiralia</taxon>
        <taxon>Lophotrochozoa</taxon>
        <taxon>Platyhelminthes</taxon>
        <taxon>Monogenea</taxon>
        <taxon>Polyopisthocotylea</taxon>
        <taxon>Polystomatidea</taxon>
        <taxon>Polystomatidae</taxon>
        <taxon>Protopolystoma</taxon>
    </lineage>
</organism>
<dbReference type="AlphaFoldDB" id="A0A448XPR1"/>
<evidence type="ECO:0000313" key="1">
    <source>
        <dbReference type="EMBL" id="VEL41813.1"/>
    </source>
</evidence>
<sequence>MHSRPQSPAQKIAYEGDNLIFPQSIELAELSSTSRAQVLRQPEYHQTLLTANASGLVALREILHSAPLRVDMRARFGRFVLAGIWINSPCDLSCCPFEPPLLTSSTALLVLFGSSFLYLPGDLQPRQARQRRTLVRSISEFESQSRQPDQRPQPVFSRLYCSQVTLASSPTRLVGPVGPVGHS</sequence>
<protein>
    <submittedName>
        <fullName evidence="1">Uncharacterized protein</fullName>
    </submittedName>
</protein>
<accession>A0A448XPR1</accession>
<reference evidence="1" key="1">
    <citation type="submission" date="2018-11" db="EMBL/GenBank/DDBJ databases">
        <authorList>
            <consortium name="Pathogen Informatics"/>
        </authorList>
    </citation>
    <scope>NUCLEOTIDE SEQUENCE</scope>
</reference>
<gene>
    <name evidence="1" type="ORF">PXEA_LOCUS35253</name>
</gene>